<protein>
    <submittedName>
        <fullName evidence="1">EID1-like F-box protein 2</fullName>
    </submittedName>
</protein>
<keyword evidence="2" id="KW-1185">Reference proteome</keyword>
<reference evidence="1 2" key="1">
    <citation type="journal article" date="2022" name="Plant J.">
        <title>Chromosome-level genome of Camellia lanceoleosa provides a valuable resource for understanding genome evolution and self-incompatibility.</title>
        <authorList>
            <person name="Gong W."/>
            <person name="Xiao S."/>
            <person name="Wang L."/>
            <person name="Liao Z."/>
            <person name="Chang Y."/>
            <person name="Mo W."/>
            <person name="Hu G."/>
            <person name="Li W."/>
            <person name="Zhao G."/>
            <person name="Zhu H."/>
            <person name="Hu X."/>
            <person name="Ji K."/>
            <person name="Xiang X."/>
            <person name="Song Q."/>
            <person name="Yuan D."/>
            <person name="Jin S."/>
            <person name="Zhang L."/>
        </authorList>
    </citation>
    <scope>NUCLEOTIDE SEQUENCE [LARGE SCALE GENOMIC DNA]</scope>
    <source>
        <strain evidence="1">SQ_2022a</strain>
    </source>
</reference>
<dbReference type="Proteomes" id="UP001060215">
    <property type="component" value="Chromosome 9"/>
</dbReference>
<organism evidence="1 2">
    <name type="scientific">Camellia lanceoleosa</name>
    <dbReference type="NCBI Taxonomy" id="1840588"/>
    <lineage>
        <taxon>Eukaryota</taxon>
        <taxon>Viridiplantae</taxon>
        <taxon>Streptophyta</taxon>
        <taxon>Embryophyta</taxon>
        <taxon>Tracheophyta</taxon>
        <taxon>Spermatophyta</taxon>
        <taxon>Magnoliopsida</taxon>
        <taxon>eudicotyledons</taxon>
        <taxon>Gunneridae</taxon>
        <taxon>Pentapetalae</taxon>
        <taxon>asterids</taxon>
        <taxon>Ericales</taxon>
        <taxon>Theaceae</taxon>
        <taxon>Camellia</taxon>
    </lineage>
</organism>
<dbReference type="EMBL" id="CM045766">
    <property type="protein sequence ID" value="KAI8002947.1"/>
    <property type="molecule type" value="Genomic_DNA"/>
</dbReference>
<comment type="caution">
    <text evidence="1">The sequence shown here is derived from an EMBL/GenBank/DDBJ whole genome shotgun (WGS) entry which is preliminary data.</text>
</comment>
<accession>A0ACC0GQY4</accession>
<evidence type="ECO:0000313" key="1">
    <source>
        <dbReference type="EMBL" id="KAI8002947.1"/>
    </source>
</evidence>
<proteinExistence type="predicted"/>
<name>A0ACC0GQY4_9ERIC</name>
<evidence type="ECO:0000313" key="2">
    <source>
        <dbReference type="Proteomes" id="UP001060215"/>
    </source>
</evidence>
<sequence length="132" mass="15269">MEVRDDLSREMCPNISFPLGFVLILEPPYVSPMVRYLSQMIQFPSAYDAAIRAINRKARLYKLERDFREKLSFAAMLKQMSLYVSIVVNILTKEEEMWDSEDAIEYYVCLNGHVLGICTFLPLSDSEASELE</sequence>
<gene>
    <name evidence="1" type="ORF">LOK49_LG08G00172</name>
</gene>